<evidence type="ECO:0000313" key="2">
    <source>
        <dbReference type="EMBL" id="SFN66240.1"/>
    </source>
</evidence>
<dbReference type="EMBL" id="FOVD01000006">
    <property type="protein sequence ID" value="SFN66240.1"/>
    <property type="molecule type" value="Genomic_DNA"/>
</dbReference>
<dbReference type="RefSeq" id="WP_090026082.1">
    <property type="nucleotide sequence ID" value="NZ_FOVD01000006.1"/>
</dbReference>
<name>A0A1I5AV10_CHROL</name>
<sequence length="457" mass="51975">MSDNNFLNGKSYEPLRRLLSDSKISELQTQIRVNKDIEDINWDEKAIKLSELEKSSWQPKLLIAVDGDYSKSIIQNGFPGAEIGYITVSTVVILLEKVRELEKQQFIDPKKFRETEEPTSIDSLFVGCNVVLEGEDSAKSSMRKILFDELKKFRIFNNTETLLDTYEYLLQERATNGRATKCPHDNCEGDYEFNVGEYHCKACNGKLYSTDALRLHELLNSSGTSGEMYGQIKETFKKLQLIHLLRSFEQQPKYFPLLRDIAFFVEGTLAVFSTASWLAKPIRAELERLNSRVNGEFGSNLIVLGIERSGSFVNHFSTIDTMKNGSEHNFPNQSAFLLTNEYIKKHIVFNDTPGYVYLEDTSFGRKIFYKTKAGHKVVASIATYNNYQSNPETAFPAQFPRLIDILQLLDKLVSNRYENSVTPLASAHSEAAIPLNLGKSIFDKIAREIRANSTNND</sequence>
<keyword evidence="3" id="KW-1185">Reference proteome</keyword>
<dbReference type="OrthoDB" id="63920at2"/>
<dbReference type="Proteomes" id="UP000198769">
    <property type="component" value="Unassembled WGS sequence"/>
</dbReference>
<dbReference type="AlphaFoldDB" id="A0A1I5AV10"/>
<proteinExistence type="predicted"/>
<reference evidence="3" key="1">
    <citation type="submission" date="2016-10" db="EMBL/GenBank/DDBJ databases">
        <authorList>
            <person name="Varghese N."/>
            <person name="Submissions S."/>
        </authorList>
    </citation>
    <scope>NUCLEOTIDE SEQUENCE [LARGE SCALE GENOMIC DNA]</scope>
    <source>
        <strain evidence="3">DSM 25575</strain>
    </source>
</reference>
<dbReference type="Pfam" id="PF09376">
    <property type="entry name" value="NurA"/>
    <property type="match status" value="1"/>
</dbReference>
<organism evidence="2 3">
    <name type="scientific">Chryseobacterium oleae</name>
    <dbReference type="NCBI Taxonomy" id="491207"/>
    <lineage>
        <taxon>Bacteria</taxon>
        <taxon>Pseudomonadati</taxon>
        <taxon>Bacteroidota</taxon>
        <taxon>Flavobacteriia</taxon>
        <taxon>Flavobacteriales</taxon>
        <taxon>Weeksellaceae</taxon>
        <taxon>Chryseobacterium group</taxon>
        <taxon>Chryseobacterium</taxon>
    </lineage>
</organism>
<evidence type="ECO:0000313" key="3">
    <source>
        <dbReference type="Proteomes" id="UP000198769"/>
    </source>
</evidence>
<dbReference type="InterPro" id="IPR018977">
    <property type="entry name" value="NurA_domain"/>
</dbReference>
<accession>A0A1I5AV10</accession>
<feature type="domain" description="NurA" evidence="1">
    <location>
        <begin position="62"/>
        <end position="433"/>
    </location>
</feature>
<gene>
    <name evidence="2" type="ORF">SAMN05421594_3716</name>
</gene>
<evidence type="ECO:0000259" key="1">
    <source>
        <dbReference type="Pfam" id="PF09376"/>
    </source>
</evidence>
<protein>
    <submittedName>
        <fullName evidence="2">NurA domain-containing protein</fullName>
    </submittedName>
</protein>